<dbReference type="InterPro" id="IPR051926">
    <property type="entry name" value="Ala_Aminotransferase"/>
</dbReference>
<evidence type="ECO:0000256" key="6">
    <source>
        <dbReference type="ARBA" id="ARBA00026106"/>
    </source>
</evidence>
<dbReference type="SUPFAM" id="SSF53383">
    <property type="entry name" value="PLP-dependent transferases"/>
    <property type="match status" value="1"/>
</dbReference>
<evidence type="ECO:0000256" key="4">
    <source>
        <dbReference type="ARBA" id="ARBA00022679"/>
    </source>
</evidence>
<dbReference type="GO" id="GO:0004021">
    <property type="term" value="F:L-alanine:2-oxoglutarate aminotransferase activity"/>
    <property type="evidence" value="ECO:0007669"/>
    <property type="project" value="UniProtKB-EC"/>
</dbReference>
<dbReference type="Gene3D" id="3.90.1150.10">
    <property type="entry name" value="Aspartate Aminotransferase, domain 1"/>
    <property type="match status" value="1"/>
</dbReference>
<evidence type="ECO:0000256" key="3">
    <source>
        <dbReference type="ARBA" id="ARBA00022576"/>
    </source>
</evidence>
<evidence type="ECO:0000256" key="2">
    <source>
        <dbReference type="ARBA" id="ARBA00007441"/>
    </source>
</evidence>
<evidence type="ECO:0000313" key="9">
    <source>
        <dbReference type="Proteomes" id="UP000238701"/>
    </source>
</evidence>
<dbReference type="AlphaFoldDB" id="A0A2U3KRX9"/>
<comment type="similarity">
    <text evidence="2">Belongs to the class-I pyridoxal-phosphate-dependent aminotransferase family.</text>
</comment>
<dbReference type="InterPro" id="IPR015422">
    <property type="entry name" value="PyrdxlP-dep_Trfase_small"/>
</dbReference>
<protein>
    <recommendedName>
        <fullName evidence="6">alanine transaminase</fullName>
        <ecNumber evidence="6">2.6.1.2</ecNumber>
    </recommendedName>
</protein>
<dbReference type="OrthoDB" id="9802328at2"/>
<dbReference type="GO" id="GO:0030170">
    <property type="term" value="F:pyridoxal phosphate binding"/>
    <property type="evidence" value="ECO:0007669"/>
    <property type="project" value="InterPro"/>
</dbReference>
<dbReference type="PANTHER" id="PTHR43488">
    <property type="entry name" value="GLUTAMATE-PYRUVATE AMINOTRANSFERASE ALAA"/>
    <property type="match status" value="1"/>
</dbReference>
<accession>A0A2U3KRX9</accession>
<dbReference type="InterPro" id="IPR015424">
    <property type="entry name" value="PyrdxlP-dep_Trfase"/>
</dbReference>
<keyword evidence="3 8" id="KW-0032">Aminotransferase</keyword>
<name>A0A2U3KRX9_9BACT</name>
<sequence length="421" mass="46181">MFSDRTNWKLAQNRFTQAVEQARAAGAKILDLTVSNPTRVGLSYDSAATLAALASPAALDYEPQAKGLREAREAVAEYYRSDHGVRDLDPERIVLTTSTSEGYSYVFRLLSNAGDELLVPKPSYPLFEFLADLQDVKLVPYPLIYDHGWQMDFPSLETAVTARTRGVVVVHPNNPTGSYVHAEELGPLNTFCREHGLALVVDEVFLDYGLDTDAGDGNSHVGTGALARPVERSSTAFFAGSSELKPHTSFAGNRDVLTFTLSGLSKISALPQMKVAWVVTSGPEDEVAAAMARLEVIADTYLSMNAPVQWAVPVLLEQRKSIQRQLLARVRANLAELDQQLAGQKACQRLIVEGGWYAVLRVPVTRSDEELAIELVRERSVVVHPGHFYDFSSDGYLVLSLITAEGEFGEGIRKVLEELNV</sequence>
<organism evidence="8 9">
    <name type="scientific">Candidatus Sulfotelmatobacter kueseliae</name>
    <dbReference type="NCBI Taxonomy" id="2042962"/>
    <lineage>
        <taxon>Bacteria</taxon>
        <taxon>Pseudomonadati</taxon>
        <taxon>Acidobacteriota</taxon>
        <taxon>Terriglobia</taxon>
        <taxon>Terriglobales</taxon>
        <taxon>Candidatus Korobacteraceae</taxon>
        <taxon>Candidatus Sulfotelmatobacter</taxon>
    </lineage>
</organism>
<evidence type="ECO:0000259" key="7">
    <source>
        <dbReference type="Pfam" id="PF00155"/>
    </source>
</evidence>
<evidence type="ECO:0000256" key="1">
    <source>
        <dbReference type="ARBA" id="ARBA00001933"/>
    </source>
</evidence>
<dbReference type="InterPro" id="IPR015421">
    <property type="entry name" value="PyrdxlP-dep_Trfase_major"/>
</dbReference>
<gene>
    <name evidence="8" type="ORF">SBA1_460020</name>
</gene>
<comment type="cofactor">
    <cofactor evidence="1">
        <name>pyridoxal 5'-phosphate</name>
        <dbReference type="ChEBI" id="CHEBI:597326"/>
    </cofactor>
</comment>
<dbReference type="Pfam" id="PF00155">
    <property type="entry name" value="Aminotran_1_2"/>
    <property type="match status" value="1"/>
</dbReference>
<dbReference type="InterPro" id="IPR004839">
    <property type="entry name" value="Aminotransferase_I/II_large"/>
</dbReference>
<dbReference type="EC" id="2.6.1.2" evidence="6"/>
<dbReference type="Gene3D" id="3.40.640.10">
    <property type="entry name" value="Type I PLP-dependent aspartate aminotransferase-like (Major domain)"/>
    <property type="match status" value="1"/>
</dbReference>
<dbReference type="CDD" id="cd00609">
    <property type="entry name" value="AAT_like"/>
    <property type="match status" value="1"/>
</dbReference>
<keyword evidence="5" id="KW-0663">Pyridoxal phosphate</keyword>
<dbReference type="PANTHER" id="PTHR43488:SF2">
    <property type="entry name" value="GLUTAMATE-PYRUVATE AMINOTRANSFERASE ALAA"/>
    <property type="match status" value="1"/>
</dbReference>
<evidence type="ECO:0000313" key="8">
    <source>
        <dbReference type="EMBL" id="SPF42423.1"/>
    </source>
</evidence>
<dbReference type="Proteomes" id="UP000238701">
    <property type="component" value="Unassembled WGS sequence"/>
</dbReference>
<feature type="domain" description="Aminotransferase class I/classII large" evidence="7">
    <location>
        <begin position="63"/>
        <end position="393"/>
    </location>
</feature>
<reference evidence="9" key="1">
    <citation type="submission" date="2018-02" db="EMBL/GenBank/DDBJ databases">
        <authorList>
            <person name="Hausmann B."/>
        </authorList>
    </citation>
    <scope>NUCLEOTIDE SEQUENCE [LARGE SCALE GENOMIC DNA]</scope>
    <source>
        <strain evidence="9">Peat soil MAG SbA1</strain>
    </source>
</reference>
<evidence type="ECO:0000256" key="5">
    <source>
        <dbReference type="ARBA" id="ARBA00022898"/>
    </source>
</evidence>
<keyword evidence="4 8" id="KW-0808">Transferase</keyword>
<dbReference type="EMBL" id="OMOD01000140">
    <property type="protein sequence ID" value="SPF42423.1"/>
    <property type="molecule type" value="Genomic_DNA"/>
</dbReference>
<proteinExistence type="inferred from homology"/>